<keyword evidence="1" id="KW-0489">Methyltransferase</keyword>
<name>A0A382HUZ5_9ZZZZ</name>
<dbReference type="EMBL" id="UINC01063453">
    <property type="protein sequence ID" value="SVB91110.1"/>
    <property type="molecule type" value="Genomic_DNA"/>
</dbReference>
<evidence type="ECO:0000259" key="3">
    <source>
        <dbReference type="Pfam" id="PF01555"/>
    </source>
</evidence>
<dbReference type="InterPro" id="IPR001091">
    <property type="entry name" value="RM_Methyltransferase"/>
</dbReference>
<dbReference type="PRINTS" id="PR00508">
    <property type="entry name" value="S21N4MTFRASE"/>
</dbReference>
<keyword evidence="2" id="KW-0808">Transferase</keyword>
<dbReference type="GO" id="GO:0003677">
    <property type="term" value="F:DNA binding"/>
    <property type="evidence" value="ECO:0007669"/>
    <property type="project" value="InterPro"/>
</dbReference>
<evidence type="ECO:0000256" key="1">
    <source>
        <dbReference type="ARBA" id="ARBA00022603"/>
    </source>
</evidence>
<evidence type="ECO:0000313" key="4">
    <source>
        <dbReference type="EMBL" id="SVB91110.1"/>
    </source>
</evidence>
<dbReference type="InterPro" id="IPR002941">
    <property type="entry name" value="DNA_methylase_N4/N6"/>
</dbReference>
<evidence type="ECO:0000256" key="2">
    <source>
        <dbReference type="ARBA" id="ARBA00022679"/>
    </source>
</evidence>
<protein>
    <recommendedName>
        <fullName evidence="3">DNA methylase N-4/N-6 domain-containing protein</fullName>
    </recommendedName>
</protein>
<dbReference type="AlphaFoldDB" id="A0A382HUZ5"/>
<dbReference type="Gene3D" id="3.40.50.150">
    <property type="entry name" value="Vaccinia Virus protein VP39"/>
    <property type="match status" value="2"/>
</dbReference>
<gene>
    <name evidence="4" type="ORF">METZ01_LOCUS243964</name>
</gene>
<feature type="domain" description="DNA methylase N-4/N-6" evidence="3">
    <location>
        <begin position="21"/>
        <end position="151"/>
    </location>
</feature>
<reference evidence="4" key="1">
    <citation type="submission" date="2018-05" db="EMBL/GenBank/DDBJ databases">
        <authorList>
            <person name="Lanie J.A."/>
            <person name="Ng W.-L."/>
            <person name="Kazmierczak K.M."/>
            <person name="Andrzejewski T.M."/>
            <person name="Davidsen T.M."/>
            <person name="Wayne K.J."/>
            <person name="Tettelin H."/>
            <person name="Glass J.I."/>
            <person name="Rusch D."/>
            <person name="Podicherti R."/>
            <person name="Tsui H.-C.T."/>
            <person name="Winkler M.E."/>
        </authorList>
    </citation>
    <scope>NUCLEOTIDE SEQUENCE</scope>
</reference>
<dbReference type="Pfam" id="PF01555">
    <property type="entry name" value="N6_N4_Mtase"/>
    <property type="match status" value="1"/>
</dbReference>
<dbReference type="GO" id="GO:0008170">
    <property type="term" value="F:N-methyltransferase activity"/>
    <property type="evidence" value="ECO:0007669"/>
    <property type="project" value="InterPro"/>
</dbReference>
<organism evidence="4">
    <name type="scientific">marine metagenome</name>
    <dbReference type="NCBI Taxonomy" id="408172"/>
    <lineage>
        <taxon>unclassified sequences</taxon>
        <taxon>metagenomes</taxon>
        <taxon>ecological metagenomes</taxon>
    </lineage>
</organism>
<accession>A0A382HUZ5</accession>
<feature type="non-terminal residue" evidence="4">
    <location>
        <position position="1"/>
    </location>
</feature>
<sequence length="319" mass="36883">WVLVPADQINIDDFPVAWELSNSIAEFLTRKDEKIICLPNGRTWTSLYFRKDVHSKLVQTSANLVLKPSSDSSSIPNWFILKPKPRNKDEILHPAKYPEDLIKMYVEKFTDEGETVFDPMSGTGTTQVESLSLGRNAYGIELSELFHDIAIKRCRETNTKALNYEIHLGDARHILNFDIPDYDYVATSPPYWDMLNMKGAEVQATRRSKGLQTNYSDEENDLGNLDQYEVFVNDLTEIYLKTIKKLKSGGHMTIVVKNIKKKGDHYPLAFDLTKRLMDFLTFIHVGFWCQDDLQIAPYGYKHTWVSNTFHHYCLTFKKP</sequence>
<dbReference type="GO" id="GO:0032259">
    <property type="term" value="P:methylation"/>
    <property type="evidence" value="ECO:0007669"/>
    <property type="project" value="UniProtKB-KW"/>
</dbReference>
<dbReference type="SUPFAM" id="SSF53335">
    <property type="entry name" value="S-adenosyl-L-methionine-dependent methyltransferases"/>
    <property type="match status" value="2"/>
</dbReference>
<proteinExistence type="predicted"/>
<dbReference type="CDD" id="cd02440">
    <property type="entry name" value="AdoMet_MTases"/>
    <property type="match status" value="1"/>
</dbReference>
<dbReference type="InterPro" id="IPR029063">
    <property type="entry name" value="SAM-dependent_MTases_sf"/>
</dbReference>